<keyword evidence="2" id="KW-0732">Signal</keyword>
<dbReference type="PANTHER" id="PTHR34216:SF3">
    <property type="entry name" value="POLY-BETA-1,6-N-ACETYL-D-GLUCOSAMINE N-DEACETYLASE"/>
    <property type="match status" value="1"/>
</dbReference>
<dbReference type="InterPro" id="IPR002509">
    <property type="entry name" value="NODB_dom"/>
</dbReference>
<accession>A0A212LLX9</accession>
<evidence type="ECO:0000256" key="2">
    <source>
        <dbReference type="ARBA" id="ARBA00022729"/>
    </source>
</evidence>
<keyword evidence="4" id="KW-0119">Carbohydrate metabolism</keyword>
<keyword evidence="4" id="KW-0858">Xylan degradation</keyword>
<sequence>MIRILQSAAAVILLISVWLLAPGTGVPILAYHQVSSAAEIYSIDPADFEQQMQYLASHGYTAVSLSELFAAREGTGRLPEKPVIITFDDGYADNYLTALPIMEKYRMKSTVFIITGQVGQPAYLTWEQIRDMQARTTEIASHTHSHVALNQIDQAVVAEELRRSKQLLEEHLQQPVEFLAYPFGQYNRQTMAAVQQAGYRGACTGLPGLGTTAGDAYQLKRVNVPRPKYGLWEFRLRLLRAQLYAKLSRQ</sequence>
<dbReference type="PROSITE" id="PS51677">
    <property type="entry name" value="NODB"/>
    <property type="match status" value="1"/>
</dbReference>
<keyword evidence="4" id="KW-0624">Polysaccharide degradation</keyword>
<name>A0A212LLX9_9FIRM</name>
<comment type="subcellular location">
    <subcellularLocation>
        <location evidence="1">Secreted</location>
    </subcellularLocation>
</comment>
<dbReference type="Gene3D" id="3.20.20.370">
    <property type="entry name" value="Glycoside hydrolase/deacetylase"/>
    <property type="match status" value="1"/>
</dbReference>
<dbReference type="InterPro" id="IPR011330">
    <property type="entry name" value="Glyco_hydro/deAcase_b/a-brl"/>
</dbReference>
<keyword evidence="4" id="KW-0378">Hydrolase</keyword>
<dbReference type="RefSeq" id="WP_288183117.1">
    <property type="nucleotide sequence ID" value="NZ_LT608335.1"/>
</dbReference>
<feature type="domain" description="NodB homology" evidence="3">
    <location>
        <begin position="81"/>
        <end position="250"/>
    </location>
</feature>
<dbReference type="GO" id="GO:0016798">
    <property type="term" value="F:hydrolase activity, acting on glycosyl bonds"/>
    <property type="evidence" value="ECO:0007669"/>
    <property type="project" value="UniProtKB-KW"/>
</dbReference>
<dbReference type="Pfam" id="PF01522">
    <property type="entry name" value="Polysacc_deac_1"/>
    <property type="match status" value="1"/>
</dbReference>
<evidence type="ECO:0000313" key="4">
    <source>
        <dbReference type="EMBL" id="SCM78508.1"/>
    </source>
</evidence>
<dbReference type="GO" id="GO:0005576">
    <property type="term" value="C:extracellular region"/>
    <property type="evidence" value="ECO:0007669"/>
    <property type="project" value="UniProtKB-SubCell"/>
</dbReference>
<organism evidence="4">
    <name type="scientific">uncultured Sporomusa sp</name>
    <dbReference type="NCBI Taxonomy" id="307249"/>
    <lineage>
        <taxon>Bacteria</taxon>
        <taxon>Bacillati</taxon>
        <taxon>Bacillota</taxon>
        <taxon>Negativicutes</taxon>
        <taxon>Selenomonadales</taxon>
        <taxon>Sporomusaceae</taxon>
        <taxon>Sporomusa</taxon>
        <taxon>environmental samples</taxon>
    </lineage>
</organism>
<proteinExistence type="predicted"/>
<evidence type="ECO:0000259" key="3">
    <source>
        <dbReference type="PROSITE" id="PS51677"/>
    </source>
</evidence>
<dbReference type="AlphaFoldDB" id="A0A212LLX9"/>
<dbReference type="CDD" id="cd10918">
    <property type="entry name" value="CE4_NodB_like_5s_6s"/>
    <property type="match status" value="1"/>
</dbReference>
<dbReference type="GO" id="GO:0016810">
    <property type="term" value="F:hydrolase activity, acting on carbon-nitrogen (but not peptide) bonds"/>
    <property type="evidence" value="ECO:0007669"/>
    <property type="project" value="InterPro"/>
</dbReference>
<dbReference type="SUPFAM" id="SSF88713">
    <property type="entry name" value="Glycoside hydrolase/deacetylase"/>
    <property type="match status" value="1"/>
</dbReference>
<dbReference type="GO" id="GO:0045493">
    <property type="term" value="P:xylan catabolic process"/>
    <property type="evidence" value="ECO:0007669"/>
    <property type="project" value="UniProtKB-KW"/>
</dbReference>
<keyword evidence="4" id="KW-0326">Glycosidase</keyword>
<evidence type="ECO:0000256" key="1">
    <source>
        <dbReference type="ARBA" id="ARBA00004613"/>
    </source>
</evidence>
<dbReference type="EMBL" id="FMJE01000002">
    <property type="protein sequence ID" value="SCM78508.1"/>
    <property type="molecule type" value="Genomic_DNA"/>
</dbReference>
<reference evidence="4" key="1">
    <citation type="submission" date="2016-08" db="EMBL/GenBank/DDBJ databases">
        <authorList>
            <person name="Seilhamer J.J."/>
        </authorList>
    </citation>
    <scope>NUCLEOTIDE SEQUENCE</scope>
    <source>
        <strain evidence="4">86</strain>
    </source>
</reference>
<dbReference type="PANTHER" id="PTHR34216">
    <property type="match status" value="1"/>
</dbReference>
<protein>
    <submittedName>
        <fullName evidence="4">Putative xylanase/chitin deacetylase</fullName>
    </submittedName>
</protein>
<dbReference type="InterPro" id="IPR051398">
    <property type="entry name" value="Polysacch_Deacetylase"/>
</dbReference>
<gene>
    <name evidence="4" type="ORF">KL86SPO_20074</name>
</gene>